<evidence type="ECO:0000313" key="1">
    <source>
        <dbReference type="EMBL" id="KAF2476327.1"/>
    </source>
</evidence>
<comment type="caution">
    <text evidence="1">The sequence shown here is derived from an EMBL/GenBank/DDBJ whole genome shotgun (WGS) entry which is preliminary data.</text>
</comment>
<evidence type="ECO:0000313" key="2">
    <source>
        <dbReference type="Proteomes" id="UP000799755"/>
    </source>
</evidence>
<accession>A0ACB6RB56</accession>
<sequence>MGVGRLVASLAKGSFLTTRGSNRFGGLMRFPAHIRFLESIFTRLSLSRSLRCSWSTSALGYTDSSSTRETRGAHRSLRKARKARALGARHRSRFFGPRLPSGLEDFLVIGMGNNLIQEYAGSINVMFLVIFAHLIKLMAELKKQIRSQVSCS</sequence>
<name>A0ACB6RB56_9PLEO</name>
<keyword evidence="2" id="KW-1185">Reference proteome</keyword>
<dbReference type="EMBL" id="MU003494">
    <property type="protein sequence ID" value="KAF2476327.1"/>
    <property type="molecule type" value="Genomic_DNA"/>
</dbReference>
<protein>
    <submittedName>
        <fullName evidence="1">Uncharacterized protein</fullName>
    </submittedName>
</protein>
<gene>
    <name evidence="1" type="ORF">BDR25DRAFT_65247</name>
</gene>
<reference evidence="1" key="1">
    <citation type="journal article" date="2020" name="Stud. Mycol.">
        <title>101 Dothideomycetes genomes: a test case for predicting lifestyles and emergence of pathogens.</title>
        <authorList>
            <person name="Haridas S."/>
            <person name="Albert R."/>
            <person name="Binder M."/>
            <person name="Bloem J."/>
            <person name="Labutti K."/>
            <person name="Salamov A."/>
            <person name="Andreopoulos B."/>
            <person name="Baker S."/>
            <person name="Barry K."/>
            <person name="Bills G."/>
            <person name="Bluhm B."/>
            <person name="Cannon C."/>
            <person name="Castanera R."/>
            <person name="Culley D."/>
            <person name="Daum C."/>
            <person name="Ezra D."/>
            <person name="Gonzalez J."/>
            <person name="Henrissat B."/>
            <person name="Kuo A."/>
            <person name="Liang C."/>
            <person name="Lipzen A."/>
            <person name="Lutzoni F."/>
            <person name="Magnuson J."/>
            <person name="Mondo S."/>
            <person name="Nolan M."/>
            <person name="Ohm R."/>
            <person name="Pangilinan J."/>
            <person name="Park H.-J."/>
            <person name="Ramirez L."/>
            <person name="Alfaro M."/>
            <person name="Sun H."/>
            <person name="Tritt A."/>
            <person name="Yoshinaga Y."/>
            <person name="Zwiers L.-H."/>
            <person name="Turgeon B."/>
            <person name="Goodwin S."/>
            <person name="Spatafora J."/>
            <person name="Crous P."/>
            <person name="Grigoriev I."/>
        </authorList>
    </citation>
    <scope>NUCLEOTIDE SEQUENCE</scope>
    <source>
        <strain evidence="1">ATCC 200398</strain>
    </source>
</reference>
<dbReference type="Proteomes" id="UP000799755">
    <property type="component" value="Unassembled WGS sequence"/>
</dbReference>
<organism evidence="1 2">
    <name type="scientific">Lindgomyces ingoldianus</name>
    <dbReference type="NCBI Taxonomy" id="673940"/>
    <lineage>
        <taxon>Eukaryota</taxon>
        <taxon>Fungi</taxon>
        <taxon>Dikarya</taxon>
        <taxon>Ascomycota</taxon>
        <taxon>Pezizomycotina</taxon>
        <taxon>Dothideomycetes</taxon>
        <taxon>Pleosporomycetidae</taxon>
        <taxon>Pleosporales</taxon>
        <taxon>Lindgomycetaceae</taxon>
        <taxon>Lindgomyces</taxon>
    </lineage>
</organism>
<proteinExistence type="predicted"/>